<protein>
    <submittedName>
        <fullName evidence="2">Uncharacterized protein</fullName>
    </submittedName>
</protein>
<organism evidence="2">
    <name type="scientific">Lepeophtheirus salmonis</name>
    <name type="common">Salmon louse</name>
    <name type="synonym">Caligus salmonis</name>
    <dbReference type="NCBI Taxonomy" id="72036"/>
    <lineage>
        <taxon>Eukaryota</taxon>
        <taxon>Metazoa</taxon>
        <taxon>Ecdysozoa</taxon>
        <taxon>Arthropoda</taxon>
        <taxon>Crustacea</taxon>
        <taxon>Multicrustacea</taxon>
        <taxon>Hexanauplia</taxon>
        <taxon>Copepoda</taxon>
        <taxon>Siphonostomatoida</taxon>
        <taxon>Caligidae</taxon>
        <taxon>Lepeophtheirus</taxon>
    </lineage>
</organism>
<dbReference type="EMBL" id="HACA01001004">
    <property type="protein sequence ID" value="CDW18365.1"/>
    <property type="molecule type" value="Transcribed_RNA"/>
</dbReference>
<feature type="chain" id="PRO_5005487223" evidence="1">
    <location>
        <begin position="22"/>
        <end position="36"/>
    </location>
</feature>
<reference evidence="2" key="1">
    <citation type="submission" date="2014-05" db="EMBL/GenBank/DDBJ databases">
        <authorList>
            <person name="Chronopoulou M."/>
        </authorList>
    </citation>
    <scope>NUCLEOTIDE SEQUENCE</scope>
    <source>
        <tissue evidence="2">Whole organism</tissue>
    </source>
</reference>
<keyword evidence="1" id="KW-0732">Signal</keyword>
<feature type="signal peptide" evidence="1">
    <location>
        <begin position="1"/>
        <end position="21"/>
    </location>
</feature>
<evidence type="ECO:0000313" key="2">
    <source>
        <dbReference type="EMBL" id="CDW18365.1"/>
    </source>
</evidence>
<sequence length="36" mass="3917">MCGLTLSSATLILFCHQVSVSKDIKAEQYGLITCNQ</sequence>
<accession>A0A0K2SY00</accession>
<proteinExistence type="predicted"/>
<name>A0A0K2SY00_LEPSM</name>
<dbReference type="AlphaFoldDB" id="A0A0K2SY00"/>
<evidence type="ECO:0000256" key="1">
    <source>
        <dbReference type="SAM" id="SignalP"/>
    </source>
</evidence>